<dbReference type="RefSeq" id="WP_152169327.1">
    <property type="nucleotide sequence ID" value="NZ_CP045096.1"/>
</dbReference>
<dbReference type="KEGG" id="sphv:F9278_18270"/>
<gene>
    <name evidence="1" type="ORF">F9278_18270</name>
</gene>
<dbReference type="AlphaFoldDB" id="A0A5P8K5M5"/>
<reference evidence="1 2" key="1">
    <citation type="submission" date="2019-10" db="EMBL/GenBank/DDBJ databases">
        <title>Streptomyces sp. strain GY16 isolated from leaves of Broussonetia papyrifera.</title>
        <authorList>
            <person name="Mo P."/>
        </authorList>
    </citation>
    <scope>NUCLEOTIDE SEQUENCE [LARGE SCALE GENOMIC DNA]</scope>
    <source>
        <strain evidence="1 2">GY16</strain>
    </source>
</reference>
<protein>
    <submittedName>
        <fullName evidence="1">Uncharacterized protein</fullName>
    </submittedName>
</protein>
<evidence type="ECO:0000313" key="1">
    <source>
        <dbReference type="EMBL" id="QFQ97849.1"/>
    </source>
</evidence>
<sequence length="69" mass="7006">MAVQQARVSVVVIGYDDAAHVADAVRSALAQGPAAAASPACFTDDRPDCICITREKVAATTDYGGGGRP</sequence>
<name>A0A5P8K5M5_9ACTN</name>
<keyword evidence="2" id="KW-1185">Reference proteome</keyword>
<dbReference type="EMBL" id="CP045096">
    <property type="protein sequence ID" value="QFQ97849.1"/>
    <property type="molecule type" value="Genomic_DNA"/>
</dbReference>
<proteinExistence type="predicted"/>
<evidence type="ECO:0000313" key="2">
    <source>
        <dbReference type="Proteomes" id="UP000327294"/>
    </source>
</evidence>
<accession>A0A5P8K5M5</accession>
<organism evidence="1 2">
    <name type="scientific">Streptomyces phaeolivaceus</name>
    <dbReference type="NCBI Taxonomy" id="2653200"/>
    <lineage>
        <taxon>Bacteria</taxon>
        <taxon>Bacillati</taxon>
        <taxon>Actinomycetota</taxon>
        <taxon>Actinomycetes</taxon>
        <taxon>Kitasatosporales</taxon>
        <taxon>Streptomycetaceae</taxon>
        <taxon>Streptomyces</taxon>
    </lineage>
</organism>
<dbReference type="Proteomes" id="UP000327294">
    <property type="component" value="Chromosome"/>
</dbReference>